<keyword evidence="3" id="KW-1185">Reference proteome</keyword>
<organism evidence="2 3">
    <name type="scientific">Mesorhizobium captivum</name>
    <dbReference type="NCBI Taxonomy" id="3072319"/>
    <lineage>
        <taxon>Bacteria</taxon>
        <taxon>Pseudomonadati</taxon>
        <taxon>Pseudomonadota</taxon>
        <taxon>Alphaproteobacteria</taxon>
        <taxon>Hyphomicrobiales</taxon>
        <taxon>Phyllobacteriaceae</taxon>
        <taxon>Mesorhizobium</taxon>
    </lineage>
</organism>
<dbReference type="EMBL" id="JAVIJC010000013">
    <property type="protein sequence ID" value="MDX8492691.1"/>
    <property type="molecule type" value="Genomic_DNA"/>
</dbReference>
<evidence type="ECO:0000256" key="1">
    <source>
        <dbReference type="SAM" id="MobiDB-lite"/>
    </source>
</evidence>
<dbReference type="Proteomes" id="UP001271249">
    <property type="component" value="Unassembled WGS sequence"/>
</dbReference>
<name>A0ABU4Z0G6_9HYPH</name>
<gene>
    <name evidence="2" type="ORF">RFN29_14015</name>
</gene>
<proteinExistence type="predicted"/>
<protein>
    <submittedName>
        <fullName evidence="2">Uncharacterized protein</fullName>
    </submittedName>
</protein>
<comment type="caution">
    <text evidence="2">The sequence shown here is derived from an EMBL/GenBank/DDBJ whole genome shotgun (WGS) entry which is preliminary data.</text>
</comment>
<accession>A0ABU4Z0G6</accession>
<sequence>ATKRRRSSITEHSLHGINTSRQKPKSVTHVSGTNRHLSLRSLTAHHSATKVKFAEILIRKDQLRKPVWIWIERAMDMKHSGEICLSSWSGDRSERIGLY</sequence>
<reference evidence="2 3" key="1">
    <citation type="submission" date="2023-08" db="EMBL/GenBank/DDBJ databases">
        <title>Implementing the SeqCode for naming new Mesorhizobium species isolated from Vachellia karroo root nodules.</title>
        <authorList>
            <person name="Van Lill M."/>
        </authorList>
    </citation>
    <scope>NUCLEOTIDE SEQUENCE [LARGE SCALE GENOMIC DNA]</scope>
    <source>
        <strain evidence="2 3">VK22B</strain>
    </source>
</reference>
<evidence type="ECO:0000313" key="2">
    <source>
        <dbReference type="EMBL" id="MDX8492691.1"/>
    </source>
</evidence>
<feature type="region of interest" description="Disordered" evidence="1">
    <location>
        <begin position="1"/>
        <end position="29"/>
    </location>
</feature>
<evidence type="ECO:0000313" key="3">
    <source>
        <dbReference type="Proteomes" id="UP001271249"/>
    </source>
</evidence>
<feature type="non-terminal residue" evidence="2">
    <location>
        <position position="1"/>
    </location>
</feature>